<reference evidence="3" key="1">
    <citation type="submission" date="2021-11" db="EMBL/GenBank/DDBJ databases">
        <title>Cultivation dependent microbiological survey of springs from the worlds oldest radium mine currently devoted to the extraction of radon-saturated water.</title>
        <authorList>
            <person name="Kapinusova G."/>
            <person name="Smrhova T."/>
            <person name="Strejcek M."/>
            <person name="Suman J."/>
            <person name="Jani K."/>
            <person name="Pajer P."/>
            <person name="Uhlik O."/>
        </authorList>
    </citation>
    <scope>NUCLEOTIDE SEQUENCE [LARGE SCALE GENOMIC DNA]</scope>
    <source>
        <strain evidence="3">J379</strain>
    </source>
</reference>
<proteinExistence type="predicted"/>
<evidence type="ECO:0000313" key="3">
    <source>
        <dbReference type="Proteomes" id="UP001058860"/>
    </source>
</evidence>
<gene>
    <name evidence="2" type="ORF">LRS13_15990</name>
</gene>
<organism evidence="2 3">
    <name type="scientific">Svornostia abyssi</name>
    <dbReference type="NCBI Taxonomy" id="2898438"/>
    <lineage>
        <taxon>Bacteria</taxon>
        <taxon>Bacillati</taxon>
        <taxon>Actinomycetota</taxon>
        <taxon>Thermoleophilia</taxon>
        <taxon>Solirubrobacterales</taxon>
        <taxon>Baekduiaceae</taxon>
        <taxon>Svornostia</taxon>
    </lineage>
</organism>
<dbReference type="Pfam" id="PF12728">
    <property type="entry name" value="HTH_17"/>
    <property type="match status" value="1"/>
</dbReference>
<name>A0ABY5PCL3_9ACTN</name>
<feature type="domain" description="Helix-turn-helix" evidence="1">
    <location>
        <begin position="1"/>
        <end position="46"/>
    </location>
</feature>
<keyword evidence="3" id="KW-1185">Reference proteome</keyword>
<dbReference type="SUPFAM" id="SSF46955">
    <property type="entry name" value="Putative DNA-binding domain"/>
    <property type="match status" value="1"/>
</dbReference>
<protein>
    <submittedName>
        <fullName evidence="2">Helix-turn-helix domain-containing protein</fullName>
    </submittedName>
</protein>
<dbReference type="InterPro" id="IPR041657">
    <property type="entry name" value="HTH_17"/>
</dbReference>
<dbReference type="EMBL" id="CP088295">
    <property type="protein sequence ID" value="UUY02210.1"/>
    <property type="molecule type" value="Genomic_DNA"/>
</dbReference>
<accession>A0ABY5PCL3</accession>
<dbReference type="RefSeq" id="WP_353862743.1">
    <property type="nucleotide sequence ID" value="NZ_CP088295.1"/>
</dbReference>
<dbReference type="InterPro" id="IPR009061">
    <property type="entry name" value="DNA-bd_dom_put_sf"/>
</dbReference>
<dbReference type="InterPro" id="IPR010093">
    <property type="entry name" value="SinI_DNA-bd"/>
</dbReference>
<evidence type="ECO:0000313" key="2">
    <source>
        <dbReference type="EMBL" id="UUY02210.1"/>
    </source>
</evidence>
<dbReference type="NCBIfam" id="TIGR01764">
    <property type="entry name" value="excise"/>
    <property type="match status" value="1"/>
</dbReference>
<evidence type="ECO:0000259" key="1">
    <source>
        <dbReference type="Pfam" id="PF12728"/>
    </source>
</evidence>
<sequence length="56" mass="6238">MTATQVADLLDVPVSTVLEWGRNGTLPRVKLGRHVRFLRTQVEQVILAASPRVRAD</sequence>
<dbReference type="Proteomes" id="UP001058860">
    <property type="component" value="Chromosome"/>
</dbReference>